<reference evidence="2" key="1">
    <citation type="submission" date="2020-08" db="EMBL/GenBank/DDBJ databases">
        <title>Multicomponent nature underlies the extraordinary mechanical properties of spider dragline silk.</title>
        <authorList>
            <person name="Kono N."/>
            <person name="Nakamura H."/>
            <person name="Mori M."/>
            <person name="Yoshida Y."/>
            <person name="Ohtoshi R."/>
            <person name="Malay A.D."/>
            <person name="Moran D.A.P."/>
            <person name="Tomita M."/>
            <person name="Numata K."/>
            <person name="Arakawa K."/>
        </authorList>
    </citation>
    <scope>NUCLEOTIDE SEQUENCE</scope>
</reference>
<comment type="caution">
    <text evidence="2">The sequence shown here is derived from an EMBL/GenBank/DDBJ whole genome shotgun (WGS) entry which is preliminary data.</text>
</comment>
<proteinExistence type="predicted"/>
<evidence type="ECO:0000313" key="3">
    <source>
        <dbReference type="Proteomes" id="UP000886998"/>
    </source>
</evidence>
<dbReference type="EMBL" id="BMAV01027275">
    <property type="protein sequence ID" value="GFS57692.1"/>
    <property type="molecule type" value="Genomic_DNA"/>
</dbReference>
<sequence>MIERDGQMERFGTKHLFHLGRWAVRVRLVGTAQQLPQSAKSSPSALGDTRPGALEPFYGSAGEGGEDGGLRVHVSHLVEDGGDVNEMRNDECPHCLKTVPRWYAQSIPTGVEHTVGRLFGLRQG</sequence>
<dbReference type="Proteomes" id="UP000886998">
    <property type="component" value="Unassembled WGS sequence"/>
</dbReference>
<keyword evidence="3" id="KW-1185">Reference proteome</keyword>
<evidence type="ECO:0000256" key="1">
    <source>
        <dbReference type="SAM" id="MobiDB-lite"/>
    </source>
</evidence>
<organism evidence="2 3">
    <name type="scientific">Trichonephila inaurata madagascariensis</name>
    <dbReference type="NCBI Taxonomy" id="2747483"/>
    <lineage>
        <taxon>Eukaryota</taxon>
        <taxon>Metazoa</taxon>
        <taxon>Ecdysozoa</taxon>
        <taxon>Arthropoda</taxon>
        <taxon>Chelicerata</taxon>
        <taxon>Arachnida</taxon>
        <taxon>Araneae</taxon>
        <taxon>Araneomorphae</taxon>
        <taxon>Entelegynae</taxon>
        <taxon>Araneoidea</taxon>
        <taxon>Nephilidae</taxon>
        <taxon>Trichonephila</taxon>
        <taxon>Trichonephila inaurata</taxon>
    </lineage>
</organism>
<accession>A0A8X6ISJ9</accession>
<gene>
    <name evidence="2" type="ORF">TNIN_61171</name>
</gene>
<dbReference type="AlphaFoldDB" id="A0A8X6ISJ9"/>
<name>A0A8X6ISJ9_9ARAC</name>
<evidence type="ECO:0000313" key="2">
    <source>
        <dbReference type="EMBL" id="GFS57692.1"/>
    </source>
</evidence>
<protein>
    <submittedName>
        <fullName evidence="2">Uncharacterized protein</fullName>
    </submittedName>
</protein>
<feature type="region of interest" description="Disordered" evidence="1">
    <location>
        <begin position="33"/>
        <end position="70"/>
    </location>
</feature>
<feature type="compositionally biased region" description="Polar residues" evidence="1">
    <location>
        <begin position="33"/>
        <end position="44"/>
    </location>
</feature>